<dbReference type="PANTHER" id="PTHR47784">
    <property type="entry name" value="STEROL UPTAKE CONTROL PROTEIN 2"/>
    <property type="match status" value="1"/>
</dbReference>
<keyword evidence="4" id="KW-1185">Reference proteome</keyword>
<dbReference type="GO" id="GO:0001228">
    <property type="term" value="F:DNA-binding transcription activator activity, RNA polymerase II-specific"/>
    <property type="evidence" value="ECO:0007669"/>
    <property type="project" value="TreeGrafter"/>
</dbReference>
<dbReference type="PANTHER" id="PTHR47784:SF9">
    <property type="entry name" value="ZN(II)2CYS6 TRANSCRIPTION FACTOR (EUROFUNG)"/>
    <property type="match status" value="1"/>
</dbReference>
<dbReference type="AlphaFoldDB" id="A0A9Q8ZBD8"/>
<dbReference type="Proteomes" id="UP001056012">
    <property type="component" value="Chromosome 5"/>
</dbReference>
<sequence length="500" mass="56602">MSAITPKQKAPAERKRRVHAKSRKGLYHGVSTDLGDAKCDETKPQCNKCRSYGVSCTFGGSKASLDVAAQGSFQVQFATEAAEGTVGVFGINEASRDFHRYDGIEATLGPTAFPRIPKNLAPIPNYDITAGLENPWSPISANHTMVAMISDSLQFATSNQHMQFETEAELFSSGASWQFSESHLEILTRFQSRTALTIGDYRMAPGYRDIVCQLALQHPFLMHMVIGLTLMHDSDLSLTQSSALSKRQQHLSLLHWDLATTLFQRILSQPLPPAYRDAMWATGVHLGAASFWYVESSDEGAVWPLKPTEPSDFAWMKIGKGKTFLWRVADPTRKDSVFHEVLKQRPYDTPPQWEQGQDIDFIPEKMRCLFGIDDMSTKENNPYLVAVDILSRIRHMTLIHANALDFLHFTAFITPDFVALLQEKDQRAVFLLGWWLSLIERGDLWWMVRRARIQGNAVRVWLRKENEELADWLDEIDIDNKRLGVQRILCGVTMAERPNT</sequence>
<evidence type="ECO:0008006" key="5">
    <source>
        <dbReference type="Google" id="ProtNLM"/>
    </source>
</evidence>
<evidence type="ECO:0000313" key="3">
    <source>
        <dbReference type="EMBL" id="USP80051.1"/>
    </source>
</evidence>
<dbReference type="VEuPathDB" id="FungiDB:yc1106_07325"/>
<dbReference type="InterPro" id="IPR053157">
    <property type="entry name" value="Sterol_Uptake_Regulator"/>
</dbReference>
<dbReference type="CDD" id="cd00067">
    <property type="entry name" value="GAL4"/>
    <property type="match status" value="1"/>
</dbReference>
<evidence type="ECO:0000256" key="1">
    <source>
        <dbReference type="ARBA" id="ARBA00023242"/>
    </source>
</evidence>
<evidence type="ECO:0000256" key="2">
    <source>
        <dbReference type="SAM" id="MobiDB-lite"/>
    </source>
</evidence>
<dbReference type="EMBL" id="CP089278">
    <property type="protein sequence ID" value="USP80051.1"/>
    <property type="molecule type" value="Genomic_DNA"/>
</dbReference>
<dbReference type="InterPro" id="IPR036864">
    <property type="entry name" value="Zn2-C6_fun-type_DNA-bd_sf"/>
</dbReference>
<reference evidence="3" key="1">
    <citation type="submission" date="2021-12" db="EMBL/GenBank/DDBJ databases">
        <title>Curvularia clavata genome.</title>
        <authorList>
            <person name="Cao Y."/>
        </authorList>
    </citation>
    <scope>NUCLEOTIDE SEQUENCE</scope>
    <source>
        <strain evidence="3">Yc1106</strain>
    </source>
</reference>
<organism evidence="3 4">
    <name type="scientific">Curvularia clavata</name>
    <dbReference type="NCBI Taxonomy" id="95742"/>
    <lineage>
        <taxon>Eukaryota</taxon>
        <taxon>Fungi</taxon>
        <taxon>Dikarya</taxon>
        <taxon>Ascomycota</taxon>
        <taxon>Pezizomycotina</taxon>
        <taxon>Dothideomycetes</taxon>
        <taxon>Pleosporomycetidae</taxon>
        <taxon>Pleosporales</taxon>
        <taxon>Pleosporineae</taxon>
        <taxon>Pleosporaceae</taxon>
        <taxon>Curvularia</taxon>
    </lineage>
</organism>
<accession>A0A9Q8ZBD8</accession>
<proteinExistence type="predicted"/>
<evidence type="ECO:0000313" key="4">
    <source>
        <dbReference type="Proteomes" id="UP001056012"/>
    </source>
</evidence>
<dbReference type="SUPFAM" id="SSF57701">
    <property type="entry name" value="Zn2/Cys6 DNA-binding domain"/>
    <property type="match status" value="1"/>
</dbReference>
<protein>
    <recommendedName>
        <fullName evidence="5">Zn(2)-C6 fungal-type domain-containing protein</fullName>
    </recommendedName>
</protein>
<dbReference type="GO" id="GO:0008270">
    <property type="term" value="F:zinc ion binding"/>
    <property type="evidence" value="ECO:0007669"/>
    <property type="project" value="InterPro"/>
</dbReference>
<keyword evidence="1" id="KW-0539">Nucleus</keyword>
<gene>
    <name evidence="3" type="ORF">yc1106_07325</name>
</gene>
<feature type="region of interest" description="Disordered" evidence="2">
    <location>
        <begin position="1"/>
        <end position="22"/>
    </location>
</feature>
<dbReference type="InterPro" id="IPR001138">
    <property type="entry name" value="Zn2Cys6_DnaBD"/>
</dbReference>
<dbReference type="OrthoDB" id="416217at2759"/>
<name>A0A9Q8ZBD8_CURCL</name>